<comment type="caution">
    <text evidence="8">The sequence shown here is derived from an EMBL/GenBank/DDBJ whole genome shotgun (WGS) entry which is preliminary data.</text>
</comment>
<protein>
    <recommendedName>
        <fullName evidence="7">TF-B3 domain-containing protein</fullName>
    </recommendedName>
</protein>
<dbReference type="GO" id="GO:0005634">
    <property type="term" value="C:nucleus"/>
    <property type="evidence" value="ECO:0007669"/>
    <property type="project" value="UniProtKB-SubCell"/>
</dbReference>
<reference evidence="8 9" key="1">
    <citation type="journal article" date="2023" name="G3 (Bethesda)">
        <title>A chromosome-length genome assembly and annotation of blackberry (Rubus argutus, cv. 'Hillquist').</title>
        <authorList>
            <person name="Bruna T."/>
            <person name="Aryal R."/>
            <person name="Dudchenko O."/>
            <person name="Sargent D.J."/>
            <person name="Mead D."/>
            <person name="Buti M."/>
            <person name="Cavallini A."/>
            <person name="Hytonen T."/>
            <person name="Andres J."/>
            <person name="Pham M."/>
            <person name="Weisz D."/>
            <person name="Mascagni F."/>
            <person name="Usai G."/>
            <person name="Natali L."/>
            <person name="Bassil N."/>
            <person name="Fernandez G.E."/>
            <person name="Lomsadze A."/>
            <person name="Armour M."/>
            <person name="Olukolu B."/>
            <person name="Poorten T."/>
            <person name="Britton C."/>
            <person name="Davik J."/>
            <person name="Ashrafi H."/>
            <person name="Aiden E.L."/>
            <person name="Borodovsky M."/>
            <person name="Worthington M."/>
        </authorList>
    </citation>
    <scope>NUCLEOTIDE SEQUENCE [LARGE SCALE GENOMIC DNA]</scope>
    <source>
        <strain evidence="8">PI 553951</strain>
    </source>
</reference>
<feature type="region of interest" description="Disordered" evidence="6">
    <location>
        <begin position="117"/>
        <end position="138"/>
    </location>
</feature>
<evidence type="ECO:0000256" key="1">
    <source>
        <dbReference type="ARBA" id="ARBA00004123"/>
    </source>
</evidence>
<keyword evidence="3" id="KW-0238">DNA-binding</keyword>
<dbReference type="CDD" id="cd10017">
    <property type="entry name" value="B3_DNA"/>
    <property type="match status" value="4"/>
</dbReference>
<keyword evidence="9" id="KW-1185">Reference proteome</keyword>
<dbReference type="AlphaFoldDB" id="A0AAW1VSR9"/>
<comment type="subcellular location">
    <subcellularLocation>
        <location evidence="1">Nucleus</location>
    </subcellularLocation>
</comment>
<evidence type="ECO:0000313" key="8">
    <source>
        <dbReference type="EMBL" id="KAK9911439.1"/>
    </source>
</evidence>
<feature type="domain" description="TF-B3" evidence="7">
    <location>
        <begin position="621"/>
        <end position="717"/>
    </location>
</feature>
<feature type="domain" description="TF-B3" evidence="7">
    <location>
        <begin position="17"/>
        <end position="110"/>
    </location>
</feature>
<name>A0AAW1VSR9_RUBAR</name>
<dbReference type="SUPFAM" id="SSF101936">
    <property type="entry name" value="DNA-binding pseudobarrel domain"/>
    <property type="match status" value="4"/>
</dbReference>
<organism evidence="8 9">
    <name type="scientific">Rubus argutus</name>
    <name type="common">Southern blackberry</name>
    <dbReference type="NCBI Taxonomy" id="59490"/>
    <lineage>
        <taxon>Eukaryota</taxon>
        <taxon>Viridiplantae</taxon>
        <taxon>Streptophyta</taxon>
        <taxon>Embryophyta</taxon>
        <taxon>Tracheophyta</taxon>
        <taxon>Spermatophyta</taxon>
        <taxon>Magnoliopsida</taxon>
        <taxon>eudicotyledons</taxon>
        <taxon>Gunneridae</taxon>
        <taxon>Pentapetalae</taxon>
        <taxon>rosids</taxon>
        <taxon>fabids</taxon>
        <taxon>Rosales</taxon>
        <taxon>Rosaceae</taxon>
        <taxon>Rosoideae</taxon>
        <taxon>Rosoideae incertae sedis</taxon>
        <taxon>Rubus</taxon>
    </lineage>
</organism>
<evidence type="ECO:0000256" key="4">
    <source>
        <dbReference type="ARBA" id="ARBA00023163"/>
    </source>
</evidence>
<dbReference type="PROSITE" id="PS50863">
    <property type="entry name" value="B3"/>
    <property type="match status" value="4"/>
</dbReference>
<proteinExistence type="predicted"/>
<feature type="compositionally biased region" description="Low complexity" evidence="6">
    <location>
        <begin position="121"/>
        <end position="133"/>
    </location>
</feature>
<dbReference type="SMART" id="SM01019">
    <property type="entry name" value="B3"/>
    <property type="match status" value="4"/>
</dbReference>
<keyword evidence="4" id="KW-0804">Transcription</keyword>
<dbReference type="EMBL" id="JBEDUW010000007">
    <property type="protein sequence ID" value="KAK9911439.1"/>
    <property type="molecule type" value="Genomic_DNA"/>
</dbReference>
<gene>
    <name evidence="8" type="ORF">M0R45_035348</name>
</gene>
<dbReference type="PANTHER" id="PTHR31391">
    <property type="entry name" value="B3 DOMAIN-CONTAINING PROTEIN OS11G0197600-RELATED"/>
    <property type="match status" value="1"/>
</dbReference>
<feature type="domain" description="TF-B3" evidence="7">
    <location>
        <begin position="429"/>
        <end position="527"/>
    </location>
</feature>
<feature type="domain" description="TF-B3" evidence="7">
    <location>
        <begin position="265"/>
        <end position="362"/>
    </location>
</feature>
<dbReference type="PANTHER" id="PTHR31391:SF64">
    <property type="entry name" value="B3 DOMAIN-CONTAINING PROTEIN OS06G0112300"/>
    <property type="match status" value="1"/>
</dbReference>
<accession>A0AAW1VSR9</accession>
<evidence type="ECO:0000313" key="9">
    <source>
        <dbReference type="Proteomes" id="UP001457282"/>
    </source>
</evidence>
<dbReference type="Pfam" id="PF02362">
    <property type="entry name" value="B3"/>
    <property type="match status" value="4"/>
</dbReference>
<evidence type="ECO:0000256" key="2">
    <source>
        <dbReference type="ARBA" id="ARBA00023015"/>
    </source>
</evidence>
<dbReference type="GO" id="GO:0003677">
    <property type="term" value="F:DNA binding"/>
    <property type="evidence" value="ECO:0007669"/>
    <property type="project" value="UniProtKB-KW"/>
</dbReference>
<dbReference type="InterPro" id="IPR044837">
    <property type="entry name" value="REM16-like"/>
</dbReference>
<sequence>MSKTPRRSDSPASIPFHFFKVILQPSKQRQKLSLPPKFVKKFGKELSNVASLSAPTGRVWDVGLERVDKRIWFVQDWQAFAEYYSLCYGDFLEFRYEGKSKFRVLIFDTTCSEVAYPSTGQSSNQQQNSDMDSLGIHEEDKGDDHVSDILVTTTPLSHASIKGKRKCVGEQVSGRRHVLHSGMNLECQRDATTKECMECQSTDETGRKKSRYEEEGDIIDSSSVTKSVRASLKKNDDKEVFARNISIENMKLIQDTNMVGPKYPFFSIILQPDNFMMYYLHVPTEFAEKYLRGYSGSIKLQDSNAKHWDVRFVRVNSSLQIMCKGCSQFFTDNNLEVGDVCLFEMMKRKGSVVLKVSVLCAAEYADIIDSRNVKKSMQTHGSQDLSTRQSEDEEMFAFDLFSYTYPEWQLKFPNQLEKVTYATRMFKLKNPFFAVILRFNNYHLSVPVDFARKYLSSCSEFIKLQDSNGDQWDVECTSTIASSSVLRFGRGYNEFLAHKNLEQGDVCLFELIKRKDIVLKVSVLSASQYEALHDKGKNVDESRNRRYAYEDEEDVTTELVGRLNEKAKSPSHKLSADHQENTENCSSGTLYYSFKIEKMKMSKVSRRAFNAAKKFKTENPAFLVILRHYHMRDSFVAVPAEFDSKHLGVECSAFITLEASNEKQWRVRFIYDSNRKKISEGWGAFSLENNLEEGDVCLFELIASKDVVLKASIFRAAEYAD</sequence>
<evidence type="ECO:0000259" key="7">
    <source>
        <dbReference type="PROSITE" id="PS50863"/>
    </source>
</evidence>
<dbReference type="InterPro" id="IPR003340">
    <property type="entry name" value="B3_DNA-bd"/>
</dbReference>
<keyword evidence="2" id="KW-0805">Transcription regulation</keyword>
<dbReference type="Proteomes" id="UP001457282">
    <property type="component" value="Unassembled WGS sequence"/>
</dbReference>
<evidence type="ECO:0000256" key="3">
    <source>
        <dbReference type="ARBA" id="ARBA00023125"/>
    </source>
</evidence>
<dbReference type="Gene3D" id="2.40.330.10">
    <property type="entry name" value="DNA-binding pseudobarrel domain"/>
    <property type="match status" value="4"/>
</dbReference>
<dbReference type="InterPro" id="IPR015300">
    <property type="entry name" value="DNA-bd_pseudobarrel_sf"/>
</dbReference>
<keyword evidence="5" id="KW-0539">Nucleus</keyword>
<evidence type="ECO:0000256" key="6">
    <source>
        <dbReference type="SAM" id="MobiDB-lite"/>
    </source>
</evidence>
<evidence type="ECO:0000256" key="5">
    <source>
        <dbReference type="ARBA" id="ARBA00023242"/>
    </source>
</evidence>